<evidence type="ECO:0000259" key="5">
    <source>
        <dbReference type="PROSITE" id="PS51184"/>
    </source>
</evidence>
<evidence type="ECO:0000313" key="7">
    <source>
        <dbReference type="Proteomes" id="UP001479436"/>
    </source>
</evidence>
<keyword evidence="7" id="KW-1185">Reference proteome</keyword>
<dbReference type="SMART" id="SM00558">
    <property type="entry name" value="JmjC"/>
    <property type="match status" value="1"/>
</dbReference>
<gene>
    <name evidence="6" type="ORF">K7432_000385</name>
</gene>
<dbReference type="EMBL" id="JASJQH010006882">
    <property type="protein sequence ID" value="KAK9729342.1"/>
    <property type="molecule type" value="Genomic_DNA"/>
</dbReference>
<evidence type="ECO:0000313" key="6">
    <source>
        <dbReference type="EMBL" id="KAK9729342.1"/>
    </source>
</evidence>
<proteinExistence type="predicted"/>
<dbReference type="Proteomes" id="UP001479436">
    <property type="component" value="Unassembled WGS sequence"/>
</dbReference>
<organism evidence="6 7">
    <name type="scientific">Basidiobolus ranarum</name>
    <dbReference type="NCBI Taxonomy" id="34480"/>
    <lineage>
        <taxon>Eukaryota</taxon>
        <taxon>Fungi</taxon>
        <taxon>Fungi incertae sedis</taxon>
        <taxon>Zoopagomycota</taxon>
        <taxon>Entomophthoromycotina</taxon>
        <taxon>Basidiobolomycetes</taxon>
        <taxon>Basidiobolales</taxon>
        <taxon>Basidiobolaceae</taxon>
        <taxon>Basidiobolus</taxon>
    </lineage>
</organism>
<name>A0ABR2WBA2_9FUNG</name>
<feature type="compositionally biased region" description="Low complexity" evidence="4">
    <location>
        <begin position="319"/>
        <end position="341"/>
    </location>
</feature>
<dbReference type="InterPro" id="IPR045109">
    <property type="entry name" value="LSDs-like"/>
</dbReference>
<sequence length="341" mass="38804">MKALPFQEYTQRKGILNLAIRLPSMVVPPDLGPKMYNAYGSDDGEVGVGTTPLHLDMADAVNLMVYSINPMDSEAASRENENNSRTDVDVTDKHRSIGAVWDIYRFQDLEKIRDFLRKYAAEIGHPIDDPIHDQIFYLNKTLRQRLFDEYEVQGWRVYQNPGDVVFIPAGCAHQVCNYQSCIKVAMDFVSPENVSKCAELTKEFRLLSQGHRRRQDLLQLESILYYSWLNSENPIEDQNVQQSPDKETTPAIDKTTSLSIESSPRVTRSLKRNQSKSFIEAKQLSDKFHSRDEQIVECPVRKHRKRSSISVVIYTTEPSSQSSDSSLTDLSDIAESSSSSN</sequence>
<comment type="caution">
    <text evidence="6">The sequence shown here is derived from an EMBL/GenBank/DDBJ whole genome shotgun (WGS) entry which is preliminary data.</text>
</comment>
<feature type="region of interest" description="Disordered" evidence="4">
    <location>
        <begin position="316"/>
        <end position="341"/>
    </location>
</feature>
<evidence type="ECO:0000256" key="1">
    <source>
        <dbReference type="ARBA" id="ARBA00004123"/>
    </source>
</evidence>
<dbReference type="Pfam" id="PF02373">
    <property type="entry name" value="JmjC"/>
    <property type="match status" value="1"/>
</dbReference>
<reference evidence="6 7" key="1">
    <citation type="submission" date="2023-04" db="EMBL/GenBank/DDBJ databases">
        <title>Genome of Basidiobolus ranarum AG-B5.</title>
        <authorList>
            <person name="Stajich J.E."/>
            <person name="Carter-House D."/>
            <person name="Gryganskyi A."/>
        </authorList>
    </citation>
    <scope>NUCLEOTIDE SEQUENCE [LARGE SCALE GENOMIC DNA]</scope>
    <source>
        <strain evidence="6 7">AG-B5</strain>
    </source>
</reference>
<evidence type="ECO:0000256" key="4">
    <source>
        <dbReference type="SAM" id="MobiDB-lite"/>
    </source>
</evidence>
<dbReference type="CDD" id="cd02208">
    <property type="entry name" value="cupin_RmlC-like"/>
    <property type="match status" value="1"/>
</dbReference>
<accession>A0ABR2WBA2</accession>
<dbReference type="PANTHER" id="PTHR12549:SF38">
    <property type="entry name" value="JMJC DOMAIN-CONTAINING HISTONE DEMETHYLASE 2, ISOFORM A"/>
    <property type="match status" value="1"/>
</dbReference>
<evidence type="ECO:0000256" key="3">
    <source>
        <dbReference type="ARBA" id="ARBA00023242"/>
    </source>
</evidence>
<feature type="domain" description="JmjC" evidence="5">
    <location>
        <begin position="11"/>
        <end position="205"/>
    </location>
</feature>
<keyword evidence="3" id="KW-0539">Nucleus</keyword>
<dbReference type="PROSITE" id="PS51184">
    <property type="entry name" value="JMJC"/>
    <property type="match status" value="1"/>
</dbReference>
<feature type="region of interest" description="Disordered" evidence="4">
    <location>
        <begin position="236"/>
        <end position="255"/>
    </location>
</feature>
<dbReference type="SUPFAM" id="SSF51197">
    <property type="entry name" value="Clavaminate synthase-like"/>
    <property type="match status" value="1"/>
</dbReference>
<dbReference type="Gene3D" id="2.60.120.650">
    <property type="entry name" value="Cupin"/>
    <property type="match status" value="1"/>
</dbReference>
<protein>
    <recommendedName>
        <fullName evidence="5">JmjC domain-containing protein</fullName>
    </recommendedName>
</protein>
<dbReference type="PANTHER" id="PTHR12549">
    <property type="entry name" value="JMJC DOMAIN-CONTAINING HISTONE DEMETHYLATION PROTEIN"/>
    <property type="match status" value="1"/>
</dbReference>
<dbReference type="InterPro" id="IPR003347">
    <property type="entry name" value="JmjC_dom"/>
</dbReference>
<comment type="subcellular location">
    <subcellularLocation>
        <location evidence="1">Nucleus</location>
    </subcellularLocation>
</comment>
<evidence type="ECO:0000256" key="2">
    <source>
        <dbReference type="ARBA" id="ARBA00022723"/>
    </source>
</evidence>
<keyword evidence="2" id="KW-0479">Metal-binding</keyword>